<feature type="region of interest" description="Disordered" evidence="1">
    <location>
        <begin position="603"/>
        <end position="684"/>
    </location>
</feature>
<protein>
    <submittedName>
        <fullName evidence="2">Uncharacterized protein</fullName>
    </submittedName>
</protein>
<accession>A0AAF0FCR2</accession>
<gene>
    <name evidence="2" type="ORF">MPSI1_002739</name>
</gene>
<dbReference type="EMBL" id="CP118377">
    <property type="protein sequence ID" value="WFD44074.1"/>
    <property type="molecule type" value="Genomic_DNA"/>
</dbReference>
<proteinExistence type="predicted"/>
<evidence type="ECO:0000313" key="3">
    <source>
        <dbReference type="Proteomes" id="UP001214628"/>
    </source>
</evidence>
<evidence type="ECO:0000313" key="2">
    <source>
        <dbReference type="EMBL" id="WFD44074.1"/>
    </source>
</evidence>
<dbReference type="Proteomes" id="UP001214628">
    <property type="component" value="Chromosome 3"/>
</dbReference>
<sequence length="684" mass="75145">MAGTHQERGTELPGYLMPGASREWSSSHAPAAFFEIAVHSDASSFQKGYLGLEDQQASIVGEILIKSQNSAWLSNAILTCTVEFRAVESVYGANPQEMELFHAKQTLWQNSSWQPTNEPIPSRMAFAFPLTHDLPQCIHGHDSSLLYTIEASLLYKQGQVRKARTLVHPVRYTSSSDRDLMMHSSPGFEIRSSNRWNTLTPNSRYSLSPLYWMTSDPVPVHYWLDRSVVRNTEPIQIQVHIPPPDQHLVLHQGLQLLSVETELIRVTQSHANGIKLSDEVTLQRAVDSQLAKKNSCTSSTGASQSIPFEPNMRFALVAYSGKSCRFHSQNPVHLSFALRSISATLPQAEPFNTASTQHNLGGDGRCESITQDTPLHSVRFVFCVRTLLRDRDGNQRDVCTGQLVKLIPAAADTDLSRSSYDSPSEQASDVPTTQPSNKKNGKAPAHQELDAAAWFMNPVEYDGYDDASMGGSTSVITAVAPNEQHSESLTSSIQQPRSSQLNFAVTHTQDPPPSITEHYHDCRLADDLSNNASYATQLASLPHADDHRPGMDQIISPDTDQAVVTDELPNFDQASQQPDFNIMGFHVPIDVPANPSAWPLPLSGLPQAQQTQPALETQPSAELPSYTDLAPAIRSSALSNDREPRPPAYFSDTARCSLPSESANAGLTTNDSDQSAIFPPLYEA</sequence>
<name>A0AAF0FCR2_9BASI</name>
<reference evidence="2" key="1">
    <citation type="submission" date="2023-02" db="EMBL/GenBank/DDBJ databases">
        <title>Mating type loci evolution in Malassezia.</title>
        <authorList>
            <person name="Coelho M.A."/>
        </authorList>
    </citation>
    <scope>NUCLEOTIDE SEQUENCE</scope>
    <source>
        <strain evidence="2">CBS 14136</strain>
    </source>
</reference>
<dbReference type="AlphaFoldDB" id="A0AAF0FCR2"/>
<feature type="compositionally biased region" description="Polar residues" evidence="1">
    <location>
        <begin position="416"/>
        <end position="438"/>
    </location>
</feature>
<keyword evidence="3" id="KW-1185">Reference proteome</keyword>
<feature type="region of interest" description="Disordered" evidence="1">
    <location>
        <begin position="415"/>
        <end position="445"/>
    </location>
</feature>
<feature type="compositionally biased region" description="Polar residues" evidence="1">
    <location>
        <begin position="606"/>
        <end position="620"/>
    </location>
</feature>
<organism evidence="2 3">
    <name type="scientific">Malassezia psittaci</name>
    <dbReference type="NCBI Taxonomy" id="1821823"/>
    <lineage>
        <taxon>Eukaryota</taxon>
        <taxon>Fungi</taxon>
        <taxon>Dikarya</taxon>
        <taxon>Basidiomycota</taxon>
        <taxon>Ustilaginomycotina</taxon>
        <taxon>Malasseziomycetes</taxon>
        <taxon>Malasseziales</taxon>
        <taxon>Malasseziaceae</taxon>
        <taxon>Malassezia</taxon>
    </lineage>
</organism>
<evidence type="ECO:0000256" key="1">
    <source>
        <dbReference type="SAM" id="MobiDB-lite"/>
    </source>
</evidence>
<feature type="compositionally biased region" description="Polar residues" evidence="1">
    <location>
        <begin position="659"/>
        <end position="675"/>
    </location>
</feature>